<dbReference type="AlphaFoldDB" id="A0A699GY98"/>
<dbReference type="InterPro" id="IPR013103">
    <property type="entry name" value="RVT_2"/>
</dbReference>
<name>A0A699GY98_TANCI</name>
<feature type="compositionally biased region" description="Basic residues" evidence="1">
    <location>
        <begin position="367"/>
        <end position="377"/>
    </location>
</feature>
<evidence type="ECO:0000259" key="2">
    <source>
        <dbReference type="Pfam" id="PF07727"/>
    </source>
</evidence>
<feature type="domain" description="Reverse transcriptase Ty1/copia-type" evidence="2">
    <location>
        <begin position="24"/>
        <end position="112"/>
    </location>
</feature>
<proteinExistence type="predicted"/>
<dbReference type="PANTHER" id="PTHR11439">
    <property type="entry name" value="GAG-POL-RELATED RETROTRANSPOSON"/>
    <property type="match status" value="1"/>
</dbReference>
<protein>
    <submittedName>
        <fullName evidence="3">Retrovirus-related Pol polyprotein from transposon TNT 1-94</fullName>
    </submittedName>
</protein>
<gene>
    <name evidence="3" type="ORF">Tci_247997</name>
</gene>
<dbReference type="CDD" id="cd09272">
    <property type="entry name" value="RNase_HI_RT_Ty1"/>
    <property type="match status" value="1"/>
</dbReference>
<comment type="caution">
    <text evidence="3">The sequence shown here is derived from an EMBL/GenBank/DDBJ whole genome shotgun (WGS) entry which is preliminary data.</text>
</comment>
<reference evidence="3" key="1">
    <citation type="journal article" date="2019" name="Sci. Rep.">
        <title>Draft genome of Tanacetum cinerariifolium, the natural source of mosquito coil.</title>
        <authorList>
            <person name="Yamashiro T."/>
            <person name="Shiraishi A."/>
            <person name="Satake H."/>
            <person name="Nakayama K."/>
        </authorList>
    </citation>
    <scope>NUCLEOTIDE SEQUENCE</scope>
</reference>
<evidence type="ECO:0000313" key="3">
    <source>
        <dbReference type="EMBL" id="GEW76021.1"/>
    </source>
</evidence>
<organism evidence="3">
    <name type="scientific">Tanacetum cinerariifolium</name>
    <name type="common">Dalmatian daisy</name>
    <name type="synonym">Chrysanthemum cinerariifolium</name>
    <dbReference type="NCBI Taxonomy" id="118510"/>
    <lineage>
        <taxon>Eukaryota</taxon>
        <taxon>Viridiplantae</taxon>
        <taxon>Streptophyta</taxon>
        <taxon>Embryophyta</taxon>
        <taxon>Tracheophyta</taxon>
        <taxon>Spermatophyta</taxon>
        <taxon>Magnoliopsida</taxon>
        <taxon>eudicotyledons</taxon>
        <taxon>Gunneridae</taxon>
        <taxon>Pentapetalae</taxon>
        <taxon>asterids</taxon>
        <taxon>campanulids</taxon>
        <taxon>Asterales</taxon>
        <taxon>Asteraceae</taxon>
        <taxon>Asteroideae</taxon>
        <taxon>Anthemideae</taxon>
        <taxon>Anthemidinae</taxon>
        <taxon>Tanacetum</taxon>
    </lineage>
</organism>
<dbReference type="Pfam" id="PF07727">
    <property type="entry name" value="RVT_2"/>
    <property type="match status" value="1"/>
</dbReference>
<sequence>MNAYRLIEALEEEGWIIAMQEELNQFERNKNKARLVAPGFRQEEGIDYDETFTLVIRLEAIRIFLVYAAYMGFTVYQMDVKSAFSDGKILKEVYVQQPLRYQANPKESHIVVVKRIFKYLKGTSNLGLWYPKGSGFNLKAYSDSDYAGCNLDRKSTSGGYQILDGKLVCWSAKKQIFVAMSSAEANYVAVAGYYAQVLWIKKSSSQQQPKQLTPASNIYFECEDGHIAFNSSIILLETKIPLYKDLLQLFLNNCFSTAVTKQPSAYYLKYHREFWYMTKEMVMDALATLGLVDENDLELSSTNLVNSSPLRIRYFSTTWRVLMSYIVKCLVPKKSLILPSVEVNVDTIADKSSYGTATQHGAQPKAPTKKKSRRKKTPPSSKLKASNVVRKSTLKKQVADTRPTKETVATADTTQSLEASESAEELSNQTKPVEAEREVRGSRITSMGNISFKELCDQNKNKEANKEDYENPFDIKSKIKFIGKEVPMTTATPEVSKLHEIQAECAHKDQDIEEADSDLKSMPRDKIESLFGFEADETNDDDTQSKHKEEFSKADEAAVDNVIDELVDMAKLRMLISMLSLITTSVRPPCVMLIFTIKDLFILIDTTSTSSKAAPEGENMSTQANKDSNITFPTPAQGEQQPINTITKSTTTEEAKKEPPVKKLKFFMPDFTIPSPTPLNSIMPQGIKPPFIIDNIPFEKFLASLFSSSSFEFSLTPPSIVDDKEKGISIKEDLIKQLMPFIEQGGSTQKIPNLQQFSTSGEEKSKKRLKVLTPEELKAHASELASYEAKRAKILEEYNHCINFRADPLTVTKISYRVNNSTKEACMRITRNNKPLNLTMYDMFARKLGISPPPQLTAFELSALKKKRKRSSKLIKEVFVKEDIVMDGIHKKLVPPSRAVGFRWLVIREPESRIFFYNGNFDTPEGKEMYNKLEFIIETRNDVVEARKIIKDNLDNLDQQM</sequence>
<dbReference type="PANTHER" id="PTHR11439:SF495">
    <property type="entry name" value="REVERSE TRANSCRIPTASE, RNA-DEPENDENT DNA POLYMERASE-RELATED"/>
    <property type="match status" value="1"/>
</dbReference>
<feature type="region of interest" description="Disordered" evidence="1">
    <location>
        <begin position="354"/>
        <end position="439"/>
    </location>
</feature>
<accession>A0A699GY98</accession>
<evidence type="ECO:0000256" key="1">
    <source>
        <dbReference type="SAM" id="MobiDB-lite"/>
    </source>
</evidence>
<dbReference type="EMBL" id="BKCJ010072657">
    <property type="protein sequence ID" value="GEW76021.1"/>
    <property type="molecule type" value="Genomic_DNA"/>
</dbReference>